<dbReference type="GO" id="GO:0006605">
    <property type="term" value="P:protein targeting"/>
    <property type="evidence" value="ECO:0007669"/>
    <property type="project" value="InterPro"/>
</dbReference>
<keyword evidence="6" id="KW-0811">Translocation</keyword>
<dbReference type="InterPro" id="IPR038379">
    <property type="entry name" value="SecE_sf"/>
</dbReference>
<dbReference type="Proteomes" id="UP000027148">
    <property type="component" value="Chromosome"/>
</dbReference>
<keyword evidence="10" id="KW-1185">Reference proteome</keyword>
<dbReference type="GO" id="GO:0009306">
    <property type="term" value="P:protein secretion"/>
    <property type="evidence" value="ECO:0007669"/>
    <property type="project" value="InterPro"/>
</dbReference>
<evidence type="ECO:0000256" key="7">
    <source>
        <dbReference type="ARBA" id="ARBA00023136"/>
    </source>
</evidence>
<protein>
    <submittedName>
        <fullName evidence="9">Putative preprotein translocase subunit SecE</fullName>
    </submittedName>
</protein>
<keyword evidence="7 8" id="KW-0472">Membrane</keyword>
<comment type="subcellular location">
    <subcellularLocation>
        <location evidence="1">Membrane</location>
    </subcellularLocation>
</comment>
<dbReference type="OrthoDB" id="9810735at2"/>
<keyword evidence="3 8" id="KW-0812">Transmembrane</keyword>
<keyword evidence="4" id="KW-0653">Protein transport</keyword>
<evidence type="ECO:0000256" key="2">
    <source>
        <dbReference type="ARBA" id="ARBA00022448"/>
    </source>
</evidence>
<evidence type="ECO:0000313" key="9">
    <source>
        <dbReference type="EMBL" id="AID37444.1"/>
    </source>
</evidence>
<gene>
    <name evidence="9" type="primary">secE</name>
    <name evidence="9" type="ORF">FNIIJ_161</name>
</gene>
<dbReference type="InterPro" id="IPR001901">
    <property type="entry name" value="Translocase_SecE/Sec61-g"/>
</dbReference>
<keyword evidence="2" id="KW-0813">Transport</keyword>
<evidence type="ECO:0000256" key="4">
    <source>
        <dbReference type="ARBA" id="ARBA00022927"/>
    </source>
</evidence>
<sequence length="59" mass="6871">MRKIPNLDHFFNEFVRNVTWPKWEELQSSAVMVSVSVFILSLIVSCIDAIFGIVFHVIF</sequence>
<evidence type="ECO:0000256" key="3">
    <source>
        <dbReference type="ARBA" id="ARBA00022692"/>
    </source>
</evidence>
<dbReference type="GO" id="GO:0016020">
    <property type="term" value="C:membrane"/>
    <property type="evidence" value="ECO:0007669"/>
    <property type="project" value="UniProtKB-SubCell"/>
</dbReference>
<dbReference type="HOGENOM" id="CLU_113663_6_1_10"/>
<feature type="transmembrane region" description="Helical" evidence="8">
    <location>
        <begin position="30"/>
        <end position="58"/>
    </location>
</feature>
<evidence type="ECO:0000256" key="6">
    <source>
        <dbReference type="ARBA" id="ARBA00023010"/>
    </source>
</evidence>
<keyword evidence="5 8" id="KW-1133">Transmembrane helix</keyword>
<organism evidence="9 10">
    <name type="scientific">Candidatus Walczuchella monophlebidarum</name>
    <dbReference type="NCBI Taxonomy" id="1415657"/>
    <lineage>
        <taxon>Bacteria</taxon>
        <taxon>Pseudomonadati</taxon>
        <taxon>Bacteroidota</taxon>
        <taxon>Flavobacteriia</taxon>
        <taxon>Flavobacteriales</taxon>
        <taxon>Candidatus Walczuchella</taxon>
    </lineage>
</organism>
<evidence type="ECO:0000256" key="1">
    <source>
        <dbReference type="ARBA" id="ARBA00004370"/>
    </source>
</evidence>
<dbReference type="RefSeq" id="WP_038436161.1">
    <property type="nucleotide sequence ID" value="NZ_CP006873.1"/>
</dbReference>
<dbReference type="STRING" id="1415657.FNIIJ_161"/>
<dbReference type="KEGG" id="elv:FNIIJ_161"/>
<dbReference type="GO" id="GO:0006886">
    <property type="term" value="P:intracellular protein transport"/>
    <property type="evidence" value="ECO:0007669"/>
    <property type="project" value="InterPro"/>
</dbReference>
<reference evidence="9 10" key="1">
    <citation type="journal article" date="2014" name="Genome Biol. Evol.">
        <title>Genome sequence of "Candidatus Walczuchella monophlebidarum" the flavobacterial endosymbiont of Llaveia axin axin (Hemiptera: Coccoidea: Monophlebidae).</title>
        <authorList>
            <person name="Rosas-Perez T."/>
            <person name="Rosenblueth M."/>
            <person name="Rincon-Rosales R."/>
            <person name="Mora J."/>
            <person name="Martinez-Romero E."/>
        </authorList>
    </citation>
    <scope>NUCLEOTIDE SEQUENCE [LARGE SCALE GENOMIC DNA]</scope>
    <source>
        <strain evidence="9">FNIIJ</strain>
    </source>
</reference>
<dbReference type="Gene3D" id="1.20.5.1030">
    <property type="entry name" value="Preprotein translocase secy subunit"/>
    <property type="match status" value="1"/>
</dbReference>
<dbReference type="EMBL" id="CP006873">
    <property type="protein sequence ID" value="AID37444.1"/>
    <property type="molecule type" value="Genomic_DNA"/>
</dbReference>
<evidence type="ECO:0000256" key="8">
    <source>
        <dbReference type="SAM" id="Phobius"/>
    </source>
</evidence>
<dbReference type="Pfam" id="PF00584">
    <property type="entry name" value="SecE"/>
    <property type="match status" value="1"/>
</dbReference>
<dbReference type="NCBIfam" id="TIGR00964">
    <property type="entry name" value="secE_bact"/>
    <property type="match status" value="1"/>
</dbReference>
<dbReference type="AlphaFoldDB" id="A0A068DSS3"/>
<dbReference type="InterPro" id="IPR005807">
    <property type="entry name" value="SecE_bac"/>
</dbReference>
<proteinExistence type="predicted"/>
<evidence type="ECO:0000256" key="5">
    <source>
        <dbReference type="ARBA" id="ARBA00022989"/>
    </source>
</evidence>
<name>A0A068DSS3_9FLAO</name>
<dbReference type="GO" id="GO:0008320">
    <property type="term" value="F:protein transmembrane transporter activity"/>
    <property type="evidence" value="ECO:0007669"/>
    <property type="project" value="InterPro"/>
</dbReference>
<evidence type="ECO:0000313" key="10">
    <source>
        <dbReference type="Proteomes" id="UP000027148"/>
    </source>
</evidence>
<accession>A0A068DSS3</accession>